<dbReference type="Gene3D" id="3.10.290.30">
    <property type="entry name" value="MM3350-like"/>
    <property type="match status" value="1"/>
</dbReference>
<dbReference type="InterPro" id="IPR024047">
    <property type="entry name" value="MM3350-like_sf"/>
</dbReference>
<sequence>MPQYAVPTEPGLAPVISLGAAQKHHRGQVQSQQGSTVILRSSNLQADREVHRHIGINADLHLNDLHRVIDTCFELPGAGEGEDSEPWYFSQPGKDNSESEQLDRTRRIRDYLGEPGQQLLYHWGLWRITIETIDSYPRDAGTPQALCVGGSGGFDDADFNPSIINARLTGKDTIRRVLSHAVPNIRRIIERTRLFDFVALLQAIDLSRDVSLTPEAEKICRQLPLETEPRRIDAFWSTILGLSCLSGDELGDEVTETTMAALGWGCPQGGKLAGPAIRELCRDSLQALSSIGAYRSDALSVVDRLDIYRRLLRGA</sequence>
<accession>A0A1I2V331</accession>
<organism evidence="2 3">
    <name type="scientific">Corynebacterium spheniscorum</name>
    <dbReference type="NCBI Taxonomy" id="185761"/>
    <lineage>
        <taxon>Bacteria</taxon>
        <taxon>Bacillati</taxon>
        <taxon>Actinomycetota</taxon>
        <taxon>Actinomycetes</taxon>
        <taxon>Mycobacteriales</taxon>
        <taxon>Corynebacteriaceae</taxon>
        <taxon>Corynebacterium</taxon>
    </lineage>
</organism>
<evidence type="ECO:0000313" key="2">
    <source>
        <dbReference type="EMBL" id="SFG82667.1"/>
    </source>
</evidence>
<dbReference type="OrthoDB" id="4426135at2"/>
<feature type="region of interest" description="Disordered" evidence="1">
    <location>
        <begin position="83"/>
        <end position="102"/>
    </location>
</feature>
<proteinExistence type="predicted"/>
<protein>
    <submittedName>
        <fullName evidence="2">Uncharacterized protein</fullName>
    </submittedName>
</protein>
<evidence type="ECO:0000256" key="1">
    <source>
        <dbReference type="SAM" id="MobiDB-lite"/>
    </source>
</evidence>
<evidence type="ECO:0000313" key="3">
    <source>
        <dbReference type="Proteomes" id="UP000199065"/>
    </source>
</evidence>
<dbReference type="Proteomes" id="UP000199065">
    <property type="component" value="Unassembled WGS sequence"/>
</dbReference>
<reference evidence="2 3" key="1">
    <citation type="submission" date="2016-10" db="EMBL/GenBank/DDBJ databases">
        <authorList>
            <person name="de Groot N.N."/>
        </authorList>
    </citation>
    <scope>NUCLEOTIDE SEQUENCE [LARGE SCALE GENOMIC DNA]</scope>
    <source>
        <strain>J11</strain>
        <strain evidence="3">PG 39</strain>
    </source>
</reference>
<dbReference type="EMBL" id="FOPJ01000017">
    <property type="protein sequence ID" value="SFG82667.1"/>
    <property type="molecule type" value="Genomic_DNA"/>
</dbReference>
<keyword evidence="3" id="KW-1185">Reference proteome</keyword>
<gene>
    <name evidence="2" type="ORF">SAMN05660282_02073</name>
</gene>
<dbReference type="SUPFAM" id="SSF159941">
    <property type="entry name" value="MM3350-like"/>
    <property type="match status" value="1"/>
</dbReference>
<dbReference type="AlphaFoldDB" id="A0A1I2V331"/>
<name>A0A1I2V331_9CORY</name>
<dbReference type="RefSeq" id="WP_143067494.1">
    <property type="nucleotide sequence ID" value="NZ_FOPJ01000017.1"/>
</dbReference>
<dbReference type="STRING" id="185761.SAMN05660282_02073"/>